<evidence type="ECO:0000256" key="16">
    <source>
        <dbReference type="ARBA" id="ARBA00023268"/>
    </source>
</evidence>
<evidence type="ECO:0000256" key="18">
    <source>
        <dbReference type="ARBA" id="ARBA00030638"/>
    </source>
</evidence>
<dbReference type="NCBIfam" id="NF002211">
    <property type="entry name" value="PRK01103.1"/>
    <property type="match status" value="1"/>
</dbReference>
<dbReference type="STRING" id="1141106.GCA_000308095_00284"/>
<comment type="cofactor">
    <cofactor evidence="2">
        <name>Zn(2+)</name>
        <dbReference type="ChEBI" id="CHEBI:29105"/>
    </cofactor>
</comment>
<dbReference type="NCBIfam" id="TIGR00577">
    <property type="entry name" value="fpg"/>
    <property type="match status" value="1"/>
</dbReference>
<dbReference type="GO" id="GO:0140078">
    <property type="term" value="F:class I DNA-(apurinic or apyrimidinic site) endonuclease activity"/>
    <property type="evidence" value="ECO:0007669"/>
    <property type="project" value="UniProtKB-EC"/>
</dbReference>
<dbReference type="PANTHER" id="PTHR22993">
    <property type="entry name" value="FORMAMIDOPYRIMIDINE-DNA GLYCOSYLASE"/>
    <property type="match status" value="1"/>
</dbReference>
<evidence type="ECO:0000256" key="17">
    <source>
        <dbReference type="ARBA" id="ARBA00023295"/>
    </source>
</evidence>
<dbReference type="Pfam" id="PF06831">
    <property type="entry name" value="H2TH"/>
    <property type="match status" value="1"/>
</dbReference>
<dbReference type="InterPro" id="IPR000214">
    <property type="entry name" value="Znf_DNA_glyclase/AP_lyase"/>
</dbReference>
<keyword evidence="13" id="KW-0238">DNA-binding</keyword>
<keyword evidence="14" id="KW-0234">DNA repair</keyword>
<dbReference type="PROSITE" id="PS51066">
    <property type="entry name" value="ZF_FPG_2"/>
    <property type="match status" value="1"/>
</dbReference>
<evidence type="ECO:0000256" key="13">
    <source>
        <dbReference type="ARBA" id="ARBA00023125"/>
    </source>
</evidence>
<protein>
    <recommendedName>
        <fullName evidence="7">Formamidopyrimidine-DNA glycosylase</fullName>
        <ecNumber evidence="5">3.2.2.23</ecNumber>
        <ecNumber evidence="6">4.2.99.18</ecNumber>
    </recommendedName>
    <alternativeName>
        <fullName evidence="18">DNA-(apurinic or apyrimidinic site) lyase MutM</fullName>
    </alternativeName>
</protein>
<dbReference type="GO" id="GO:0034039">
    <property type="term" value="F:8-oxo-7,8-dihydroguanine DNA N-glycosylase activity"/>
    <property type="evidence" value="ECO:0007669"/>
    <property type="project" value="TreeGrafter"/>
</dbReference>
<dbReference type="PANTHER" id="PTHR22993:SF9">
    <property type="entry name" value="FORMAMIDOPYRIMIDINE-DNA GLYCOSYLASE"/>
    <property type="match status" value="1"/>
</dbReference>
<evidence type="ECO:0000256" key="6">
    <source>
        <dbReference type="ARBA" id="ARBA00012720"/>
    </source>
</evidence>
<dbReference type="CDD" id="cd08966">
    <property type="entry name" value="EcFpg-like_N"/>
    <property type="match status" value="1"/>
</dbReference>
<evidence type="ECO:0000259" key="21">
    <source>
        <dbReference type="PROSITE" id="PS51066"/>
    </source>
</evidence>
<evidence type="ECO:0000256" key="2">
    <source>
        <dbReference type="ARBA" id="ARBA00001947"/>
    </source>
</evidence>
<sequence>MPELPEVEHVKRGITPHIMQQKITDVTFSEPVKRGKLEGKETIIKGIDLDDFVKHTVGFEITDVQRRSKYILFHIQKEDAERTLISHLGMAGAFFVVQSLDDISIPNFRKHWQVVFHLENGVKLVYSDIRRFGEIRNVESLEAYPSILDIAPEPFEQEALAHFLAKSDEKKYLNKAIKPFILDHRIISGCGNIYACEALFDAQIHPERKVKDLSVAQKTKVFNSVVKVLEMGILNGGTSVSDYVHADGQRGTMQDHLKVYKQKRCTICDTAIETMIISGRNTHFCPNCQSEER</sequence>
<evidence type="ECO:0000256" key="3">
    <source>
        <dbReference type="ARBA" id="ARBA00009409"/>
    </source>
</evidence>
<dbReference type="FunFam" id="1.10.8.50:FF:000003">
    <property type="entry name" value="Formamidopyrimidine-DNA glycosylase"/>
    <property type="match status" value="1"/>
</dbReference>
<keyword evidence="17 23" id="KW-0326">Glycosidase</keyword>
<dbReference type="Pfam" id="PF01149">
    <property type="entry name" value="Fapy_DNA_glyco"/>
    <property type="match status" value="1"/>
</dbReference>
<reference evidence="23 24" key="1">
    <citation type="submission" date="2018-06" db="EMBL/GenBank/DDBJ databases">
        <authorList>
            <consortium name="Pathogen Informatics"/>
            <person name="Doyle S."/>
        </authorList>
    </citation>
    <scope>NUCLEOTIDE SEQUENCE [LARGE SCALE GENOMIC DNA]</scope>
    <source>
        <strain evidence="24">NCTC 11048</strain>
    </source>
</reference>
<dbReference type="Gene3D" id="1.10.8.50">
    <property type="match status" value="1"/>
</dbReference>
<dbReference type="PROSITE" id="PS51068">
    <property type="entry name" value="FPG_CAT"/>
    <property type="match status" value="1"/>
</dbReference>
<keyword evidence="24" id="KW-1185">Reference proteome</keyword>
<dbReference type="SMART" id="SM00898">
    <property type="entry name" value="Fapy_DNA_glyco"/>
    <property type="match status" value="1"/>
</dbReference>
<evidence type="ECO:0000256" key="19">
    <source>
        <dbReference type="ARBA" id="ARBA00044632"/>
    </source>
</evidence>
<dbReference type="InterPro" id="IPR020629">
    <property type="entry name" value="FPG_Glyclase"/>
</dbReference>
<feature type="domain" description="FPG-type" evidence="21">
    <location>
        <begin position="258"/>
        <end position="290"/>
    </location>
</feature>
<keyword evidence="11 23" id="KW-0378">Hydrolase</keyword>
<dbReference type="EC" id="4.2.99.18" evidence="6"/>
<dbReference type="Proteomes" id="UP000255549">
    <property type="component" value="Unassembled WGS sequence"/>
</dbReference>
<dbReference type="InterPro" id="IPR035937">
    <property type="entry name" value="FPG_N"/>
</dbReference>
<evidence type="ECO:0000259" key="22">
    <source>
        <dbReference type="PROSITE" id="PS51068"/>
    </source>
</evidence>
<comment type="subunit">
    <text evidence="4">Monomer.</text>
</comment>
<evidence type="ECO:0000256" key="10">
    <source>
        <dbReference type="ARBA" id="ARBA00022771"/>
    </source>
</evidence>
<dbReference type="InterPro" id="IPR012319">
    <property type="entry name" value="FPG_cat"/>
</dbReference>
<dbReference type="InterPro" id="IPR010663">
    <property type="entry name" value="Znf_FPG/IleRS"/>
</dbReference>
<evidence type="ECO:0000256" key="5">
    <source>
        <dbReference type="ARBA" id="ARBA00012024"/>
    </source>
</evidence>
<dbReference type="SUPFAM" id="SSF46946">
    <property type="entry name" value="S13-like H2TH domain"/>
    <property type="match status" value="1"/>
</dbReference>
<dbReference type="SUPFAM" id="SSF57716">
    <property type="entry name" value="Glucocorticoid receptor-like (DNA-binding domain)"/>
    <property type="match status" value="1"/>
</dbReference>
<evidence type="ECO:0000256" key="7">
    <source>
        <dbReference type="ARBA" id="ARBA00016240"/>
    </source>
</evidence>
<dbReference type="InterPro" id="IPR015886">
    <property type="entry name" value="H2TH_FPG"/>
</dbReference>
<comment type="catalytic activity">
    <reaction evidence="19">
        <text>2'-deoxyribonucleotide-(2'-deoxyribose 5'-phosphate)-2'-deoxyribonucleotide-DNA = a 3'-end 2'-deoxyribonucleotide-(2,3-dehydro-2,3-deoxyribose 5'-phosphate)-DNA + a 5'-end 5'-phospho-2'-deoxyribonucleoside-DNA + H(+)</text>
        <dbReference type="Rhea" id="RHEA:66592"/>
        <dbReference type="Rhea" id="RHEA-COMP:13180"/>
        <dbReference type="Rhea" id="RHEA-COMP:16897"/>
        <dbReference type="Rhea" id="RHEA-COMP:17067"/>
        <dbReference type="ChEBI" id="CHEBI:15378"/>
        <dbReference type="ChEBI" id="CHEBI:136412"/>
        <dbReference type="ChEBI" id="CHEBI:157695"/>
        <dbReference type="ChEBI" id="CHEBI:167181"/>
        <dbReference type="EC" id="4.2.99.18"/>
    </reaction>
</comment>
<dbReference type="Gene3D" id="3.20.190.10">
    <property type="entry name" value="MutM-like, N-terminal"/>
    <property type="match status" value="1"/>
</dbReference>
<dbReference type="EMBL" id="UHDP01000003">
    <property type="protein sequence ID" value="SUM46512.1"/>
    <property type="molecule type" value="Genomic_DNA"/>
</dbReference>
<dbReference type="SMART" id="SM01232">
    <property type="entry name" value="H2TH"/>
    <property type="match status" value="1"/>
</dbReference>
<organism evidence="23 24">
    <name type="scientific">Staphylococcus intermedius NCTC 11048</name>
    <dbReference type="NCBI Taxonomy" id="1141106"/>
    <lineage>
        <taxon>Bacteria</taxon>
        <taxon>Bacillati</taxon>
        <taxon>Bacillota</taxon>
        <taxon>Bacilli</taxon>
        <taxon>Bacillales</taxon>
        <taxon>Staphylococcaceae</taxon>
        <taxon>Staphylococcus</taxon>
        <taxon>Staphylococcus intermedius group</taxon>
    </lineage>
</organism>
<evidence type="ECO:0000313" key="23">
    <source>
        <dbReference type="EMBL" id="SUM46512.1"/>
    </source>
</evidence>
<gene>
    <name evidence="23" type="primary">mutM</name>
    <name evidence="23" type="ORF">NCTC11048_01565</name>
</gene>
<evidence type="ECO:0000256" key="1">
    <source>
        <dbReference type="ARBA" id="ARBA00001668"/>
    </source>
</evidence>
<dbReference type="AlphaFoldDB" id="A0A380G6Y2"/>
<evidence type="ECO:0000313" key="24">
    <source>
        <dbReference type="Proteomes" id="UP000255549"/>
    </source>
</evidence>
<keyword evidence="8" id="KW-0479">Metal-binding</keyword>
<evidence type="ECO:0000256" key="15">
    <source>
        <dbReference type="ARBA" id="ARBA00023239"/>
    </source>
</evidence>
<evidence type="ECO:0000256" key="20">
    <source>
        <dbReference type="PROSITE-ProRule" id="PRU00391"/>
    </source>
</evidence>
<evidence type="ECO:0000256" key="11">
    <source>
        <dbReference type="ARBA" id="ARBA00022801"/>
    </source>
</evidence>
<dbReference type="EC" id="3.2.2.23" evidence="5"/>
<dbReference type="GO" id="GO:0008270">
    <property type="term" value="F:zinc ion binding"/>
    <property type="evidence" value="ECO:0007669"/>
    <property type="project" value="UniProtKB-KW"/>
</dbReference>
<dbReference type="SUPFAM" id="SSF81624">
    <property type="entry name" value="N-terminal domain of MutM-like DNA repair proteins"/>
    <property type="match status" value="1"/>
</dbReference>
<comment type="catalytic activity">
    <reaction evidence="1">
        <text>Hydrolysis of DNA containing ring-opened 7-methylguanine residues, releasing 2,6-diamino-4-hydroxy-5-(N-methyl)formamidopyrimidine.</text>
        <dbReference type="EC" id="3.2.2.23"/>
    </reaction>
</comment>
<evidence type="ECO:0000256" key="4">
    <source>
        <dbReference type="ARBA" id="ARBA00011245"/>
    </source>
</evidence>
<dbReference type="RefSeq" id="WP_019169465.1">
    <property type="nucleotide sequence ID" value="NZ_CAIB01000261.1"/>
</dbReference>
<evidence type="ECO:0000256" key="9">
    <source>
        <dbReference type="ARBA" id="ARBA00022763"/>
    </source>
</evidence>
<evidence type="ECO:0000256" key="8">
    <source>
        <dbReference type="ARBA" id="ARBA00022723"/>
    </source>
</evidence>
<dbReference type="GO" id="GO:0006284">
    <property type="term" value="P:base-excision repair"/>
    <property type="evidence" value="ECO:0007669"/>
    <property type="project" value="InterPro"/>
</dbReference>
<proteinExistence type="inferred from homology"/>
<dbReference type="OrthoDB" id="9800855at2"/>
<evidence type="ECO:0000256" key="14">
    <source>
        <dbReference type="ARBA" id="ARBA00023204"/>
    </source>
</evidence>
<dbReference type="Pfam" id="PF06827">
    <property type="entry name" value="zf-FPG_IleRS"/>
    <property type="match status" value="1"/>
</dbReference>
<keyword evidence="10 20" id="KW-0863">Zinc-finger</keyword>
<name>A0A380G6Y2_STAIN</name>
<dbReference type="GO" id="GO:0003690">
    <property type="term" value="F:double-stranded DNA binding"/>
    <property type="evidence" value="ECO:0007669"/>
    <property type="project" value="UniProtKB-ARBA"/>
</dbReference>
<dbReference type="GO" id="GO:0003684">
    <property type="term" value="F:damaged DNA binding"/>
    <property type="evidence" value="ECO:0007669"/>
    <property type="project" value="InterPro"/>
</dbReference>
<evidence type="ECO:0000256" key="12">
    <source>
        <dbReference type="ARBA" id="ARBA00022833"/>
    </source>
</evidence>
<keyword evidence="15" id="KW-0456">Lyase</keyword>
<feature type="domain" description="Formamidopyrimidine-DNA glycosylase catalytic" evidence="22">
    <location>
        <begin position="2"/>
        <end position="133"/>
    </location>
</feature>
<keyword evidence="16" id="KW-0511">Multifunctional enzyme</keyword>
<keyword evidence="9" id="KW-0227">DNA damage</keyword>
<accession>A0A380G6Y2</accession>
<keyword evidence="12" id="KW-0862">Zinc</keyword>
<dbReference type="InterPro" id="IPR010979">
    <property type="entry name" value="Ribosomal_uS13-like_H2TH"/>
</dbReference>
<comment type="similarity">
    <text evidence="3">Belongs to the FPG family.</text>
</comment>